<name>A0A1R4IIJ6_9MICO</name>
<dbReference type="AlphaFoldDB" id="A0A1R4IIJ6"/>
<sequence length="220" mass="23567">MTTDAGASEPAASEPAASEPQRTFEVERKYDADADTPLPDWSAVPGIIRVSAGEPRELDARYFDTVDAALARAGVALRRRTGGPDAGWHIKGPRQGDGRLELGWPLDVDDQMPEAVAAAVAQWTTAELQPLARIENSRVAFHLSNAQGVVAEFVDDHVRATDLRAGRQRSWREWEMELGPAAPTDDAGRDAFFTAVEQAVRASGGRPPSSGSKLARALGA</sequence>
<dbReference type="Gene3D" id="2.40.320.10">
    <property type="entry name" value="Hypothetical Protein Pfu-838710-001"/>
    <property type="match status" value="1"/>
</dbReference>
<dbReference type="InterPro" id="IPR033469">
    <property type="entry name" value="CYTH-like_dom_sf"/>
</dbReference>
<feature type="compositionally biased region" description="Low complexity" evidence="1">
    <location>
        <begin position="203"/>
        <end position="212"/>
    </location>
</feature>
<organism evidence="3 4">
    <name type="scientific">Microbacterium esteraromaticum</name>
    <dbReference type="NCBI Taxonomy" id="57043"/>
    <lineage>
        <taxon>Bacteria</taxon>
        <taxon>Bacillati</taxon>
        <taxon>Actinomycetota</taxon>
        <taxon>Actinomycetes</taxon>
        <taxon>Micrococcales</taxon>
        <taxon>Microbacteriaceae</taxon>
        <taxon>Microbacterium</taxon>
    </lineage>
</organism>
<gene>
    <name evidence="3" type="ORF">FM104_02425</name>
</gene>
<protein>
    <submittedName>
        <fullName evidence="3">Adenylate cyclase</fullName>
        <ecNumber evidence="3">4.6.1.1</ecNumber>
    </submittedName>
</protein>
<dbReference type="Pfam" id="PF01928">
    <property type="entry name" value="CYTH"/>
    <property type="match status" value="1"/>
</dbReference>
<evidence type="ECO:0000313" key="4">
    <source>
        <dbReference type="Proteomes" id="UP000196320"/>
    </source>
</evidence>
<keyword evidence="4" id="KW-1185">Reference proteome</keyword>
<feature type="region of interest" description="Disordered" evidence="1">
    <location>
        <begin position="1"/>
        <end position="37"/>
    </location>
</feature>
<dbReference type="EC" id="4.6.1.1" evidence="3"/>
<evidence type="ECO:0000256" key="1">
    <source>
        <dbReference type="SAM" id="MobiDB-lite"/>
    </source>
</evidence>
<evidence type="ECO:0000259" key="2">
    <source>
        <dbReference type="PROSITE" id="PS51707"/>
    </source>
</evidence>
<feature type="compositionally biased region" description="Basic and acidic residues" evidence="1">
    <location>
        <begin position="22"/>
        <end position="32"/>
    </location>
</feature>
<dbReference type="InterPro" id="IPR023577">
    <property type="entry name" value="CYTH_domain"/>
</dbReference>
<dbReference type="OrthoDB" id="9777271at2"/>
<reference evidence="3 4" key="1">
    <citation type="submission" date="2017-02" db="EMBL/GenBank/DDBJ databases">
        <authorList>
            <person name="Peterson S.W."/>
        </authorList>
    </citation>
    <scope>NUCLEOTIDE SEQUENCE [LARGE SCALE GENOMIC DNA]</scope>
    <source>
        <strain evidence="3 4">B Mb 05.01</strain>
    </source>
</reference>
<accession>A0A1R4IIJ6</accession>
<dbReference type="SMART" id="SM01118">
    <property type="entry name" value="CYTH"/>
    <property type="match status" value="1"/>
</dbReference>
<keyword evidence="3" id="KW-0456">Lyase</keyword>
<feature type="domain" description="CYTH" evidence="2">
    <location>
        <begin position="23"/>
        <end position="220"/>
    </location>
</feature>
<evidence type="ECO:0000313" key="3">
    <source>
        <dbReference type="EMBL" id="SJN19732.1"/>
    </source>
</evidence>
<feature type="compositionally biased region" description="Low complexity" evidence="1">
    <location>
        <begin position="7"/>
        <end position="20"/>
    </location>
</feature>
<proteinExistence type="predicted"/>
<feature type="region of interest" description="Disordered" evidence="1">
    <location>
        <begin position="201"/>
        <end position="220"/>
    </location>
</feature>
<dbReference type="Proteomes" id="UP000196320">
    <property type="component" value="Unassembled WGS sequence"/>
</dbReference>
<dbReference type="EMBL" id="FUKO01000009">
    <property type="protein sequence ID" value="SJN19732.1"/>
    <property type="molecule type" value="Genomic_DNA"/>
</dbReference>
<dbReference type="PROSITE" id="PS51707">
    <property type="entry name" value="CYTH"/>
    <property type="match status" value="1"/>
</dbReference>
<dbReference type="CDD" id="cd07374">
    <property type="entry name" value="CYTH-like_Pase"/>
    <property type="match status" value="1"/>
</dbReference>
<dbReference type="RefSeq" id="WP_087129873.1">
    <property type="nucleotide sequence ID" value="NZ_FUKO01000009.1"/>
</dbReference>
<dbReference type="GO" id="GO:0004016">
    <property type="term" value="F:adenylate cyclase activity"/>
    <property type="evidence" value="ECO:0007669"/>
    <property type="project" value="UniProtKB-EC"/>
</dbReference>
<dbReference type="SUPFAM" id="SSF55154">
    <property type="entry name" value="CYTH-like phosphatases"/>
    <property type="match status" value="1"/>
</dbReference>